<dbReference type="Proteomes" id="UP000177376">
    <property type="component" value="Unassembled WGS sequence"/>
</dbReference>
<evidence type="ECO:0000256" key="1">
    <source>
        <dbReference type="ARBA" id="ARBA00000085"/>
    </source>
</evidence>
<gene>
    <name evidence="11" type="ORF">A3A02_02705</name>
</gene>
<dbReference type="FunFam" id="3.30.565.10:FF:000006">
    <property type="entry name" value="Sensor histidine kinase WalK"/>
    <property type="match status" value="1"/>
</dbReference>
<feature type="transmembrane region" description="Helical" evidence="9">
    <location>
        <begin position="97"/>
        <end position="119"/>
    </location>
</feature>
<feature type="transmembrane region" description="Helical" evidence="9">
    <location>
        <begin position="227"/>
        <end position="248"/>
    </location>
</feature>
<dbReference type="SMART" id="SM00388">
    <property type="entry name" value="HisKA"/>
    <property type="match status" value="1"/>
</dbReference>
<dbReference type="EMBL" id="MHIM01000012">
    <property type="protein sequence ID" value="OGY52724.1"/>
    <property type="molecule type" value="Genomic_DNA"/>
</dbReference>
<evidence type="ECO:0000256" key="6">
    <source>
        <dbReference type="ARBA" id="ARBA00023012"/>
    </source>
</evidence>
<keyword evidence="9" id="KW-1133">Transmembrane helix</keyword>
<protein>
    <recommendedName>
        <fullName evidence="2">histidine kinase</fullName>
        <ecNumber evidence="2">2.7.13.3</ecNumber>
    </recommendedName>
</protein>
<evidence type="ECO:0000256" key="5">
    <source>
        <dbReference type="ARBA" id="ARBA00022777"/>
    </source>
</evidence>
<accession>A0A1G1YKC7</accession>
<dbReference type="InterPro" id="IPR031621">
    <property type="entry name" value="HisKA_7TM"/>
</dbReference>
<feature type="transmembrane region" description="Helical" evidence="9">
    <location>
        <begin position="139"/>
        <end position="161"/>
    </location>
</feature>
<dbReference type="GO" id="GO:0000155">
    <property type="term" value="F:phosphorelay sensor kinase activity"/>
    <property type="evidence" value="ECO:0007669"/>
    <property type="project" value="InterPro"/>
</dbReference>
<feature type="domain" description="Histidine kinase" evidence="10">
    <location>
        <begin position="321"/>
        <end position="540"/>
    </location>
</feature>
<dbReference type="PRINTS" id="PR00344">
    <property type="entry name" value="BCTRLSENSOR"/>
</dbReference>
<evidence type="ECO:0000256" key="8">
    <source>
        <dbReference type="SAM" id="Coils"/>
    </source>
</evidence>
<dbReference type="PANTHER" id="PTHR43047">
    <property type="entry name" value="TWO-COMPONENT HISTIDINE PROTEIN KINASE"/>
    <property type="match status" value="1"/>
</dbReference>
<comment type="catalytic activity">
    <reaction evidence="1">
        <text>ATP + protein L-histidine = ADP + protein N-phospho-L-histidine.</text>
        <dbReference type="EC" id="2.7.13.3"/>
    </reaction>
</comment>
<dbReference type="InterPro" id="IPR036097">
    <property type="entry name" value="HisK_dim/P_sf"/>
</dbReference>
<evidence type="ECO:0000256" key="4">
    <source>
        <dbReference type="ARBA" id="ARBA00022679"/>
    </source>
</evidence>
<feature type="transmembrane region" description="Helical" evidence="9">
    <location>
        <begin position="202"/>
        <end position="220"/>
    </location>
</feature>
<dbReference type="InterPro" id="IPR003661">
    <property type="entry name" value="HisK_dim/P_dom"/>
</dbReference>
<dbReference type="CDD" id="cd00082">
    <property type="entry name" value="HisKA"/>
    <property type="match status" value="1"/>
</dbReference>
<dbReference type="PANTHER" id="PTHR43047:SF72">
    <property type="entry name" value="OSMOSENSING HISTIDINE PROTEIN KINASE SLN1"/>
    <property type="match status" value="1"/>
</dbReference>
<keyword evidence="7 9" id="KW-0472">Membrane</keyword>
<dbReference type="Pfam" id="PF16927">
    <property type="entry name" value="HisKA_7TM"/>
    <property type="match status" value="1"/>
</dbReference>
<dbReference type="SMART" id="SM00387">
    <property type="entry name" value="HATPase_c"/>
    <property type="match status" value="1"/>
</dbReference>
<keyword evidence="4" id="KW-0808">Transferase</keyword>
<evidence type="ECO:0000259" key="10">
    <source>
        <dbReference type="PROSITE" id="PS50109"/>
    </source>
</evidence>
<keyword evidence="3" id="KW-0597">Phosphoprotein</keyword>
<dbReference type="AlphaFoldDB" id="A0A1G1YKC7"/>
<feature type="transmembrane region" description="Helical" evidence="9">
    <location>
        <begin position="35"/>
        <end position="55"/>
    </location>
</feature>
<keyword evidence="6" id="KW-0902">Two-component regulatory system</keyword>
<dbReference type="GO" id="GO:0009927">
    <property type="term" value="F:histidine phosphotransfer kinase activity"/>
    <property type="evidence" value="ECO:0007669"/>
    <property type="project" value="TreeGrafter"/>
</dbReference>
<dbReference type="Gene3D" id="1.10.287.130">
    <property type="match status" value="1"/>
</dbReference>
<evidence type="ECO:0000256" key="2">
    <source>
        <dbReference type="ARBA" id="ARBA00012438"/>
    </source>
</evidence>
<dbReference type="SUPFAM" id="SSF47384">
    <property type="entry name" value="Homodimeric domain of signal transducing histidine kinase"/>
    <property type="match status" value="1"/>
</dbReference>
<dbReference type="PROSITE" id="PS50109">
    <property type="entry name" value="HIS_KIN"/>
    <property type="match status" value="1"/>
</dbReference>
<dbReference type="EC" id="2.7.13.3" evidence="2"/>
<keyword evidence="8" id="KW-0175">Coiled coil</keyword>
<dbReference type="Pfam" id="PF00512">
    <property type="entry name" value="HisKA"/>
    <property type="match status" value="1"/>
</dbReference>
<feature type="transmembrane region" description="Helical" evidence="9">
    <location>
        <begin position="173"/>
        <end position="196"/>
    </location>
</feature>
<feature type="transmembrane region" description="Helical" evidence="9">
    <location>
        <begin position="260"/>
        <end position="278"/>
    </location>
</feature>
<dbReference type="SUPFAM" id="SSF55874">
    <property type="entry name" value="ATPase domain of HSP90 chaperone/DNA topoisomerase II/histidine kinase"/>
    <property type="match status" value="1"/>
</dbReference>
<evidence type="ECO:0000256" key="9">
    <source>
        <dbReference type="SAM" id="Phobius"/>
    </source>
</evidence>
<evidence type="ECO:0000256" key="7">
    <source>
        <dbReference type="ARBA" id="ARBA00023136"/>
    </source>
</evidence>
<evidence type="ECO:0000313" key="11">
    <source>
        <dbReference type="EMBL" id="OGY52724.1"/>
    </source>
</evidence>
<feature type="coiled-coil region" evidence="8">
    <location>
        <begin position="287"/>
        <end position="314"/>
    </location>
</feature>
<dbReference type="InterPro" id="IPR004358">
    <property type="entry name" value="Sig_transdc_His_kin-like_C"/>
</dbReference>
<dbReference type="Pfam" id="PF02518">
    <property type="entry name" value="HATPase_c"/>
    <property type="match status" value="1"/>
</dbReference>
<dbReference type="GO" id="GO:0005886">
    <property type="term" value="C:plasma membrane"/>
    <property type="evidence" value="ECO:0007669"/>
    <property type="project" value="TreeGrafter"/>
</dbReference>
<comment type="caution">
    <text evidence="11">The sequence shown here is derived from an EMBL/GenBank/DDBJ whole genome shotgun (WGS) entry which is preliminary data.</text>
</comment>
<dbReference type="FunFam" id="1.10.287.130:FF:000001">
    <property type="entry name" value="Two-component sensor histidine kinase"/>
    <property type="match status" value="1"/>
</dbReference>
<dbReference type="InterPro" id="IPR005467">
    <property type="entry name" value="His_kinase_dom"/>
</dbReference>
<reference evidence="11 12" key="1">
    <citation type="journal article" date="2016" name="Nat. Commun.">
        <title>Thousands of microbial genomes shed light on interconnected biogeochemical processes in an aquifer system.</title>
        <authorList>
            <person name="Anantharaman K."/>
            <person name="Brown C.T."/>
            <person name="Hug L.A."/>
            <person name="Sharon I."/>
            <person name="Castelle C.J."/>
            <person name="Probst A.J."/>
            <person name="Thomas B.C."/>
            <person name="Singh A."/>
            <person name="Wilkins M.J."/>
            <person name="Karaoz U."/>
            <person name="Brodie E.L."/>
            <person name="Williams K.H."/>
            <person name="Hubbard S.S."/>
            <person name="Banfield J.F."/>
        </authorList>
    </citation>
    <scope>NUCLEOTIDE SEQUENCE [LARGE SCALE GENOMIC DNA]</scope>
</reference>
<dbReference type="InterPro" id="IPR003594">
    <property type="entry name" value="HATPase_dom"/>
</dbReference>
<evidence type="ECO:0000313" key="12">
    <source>
        <dbReference type="Proteomes" id="UP000177376"/>
    </source>
</evidence>
<dbReference type="Gene3D" id="3.30.565.10">
    <property type="entry name" value="Histidine kinase-like ATPase, C-terminal domain"/>
    <property type="match status" value="1"/>
</dbReference>
<organism evidence="11 12">
    <name type="scientific">Candidatus Buchananbacteria bacterium RIFCSPLOWO2_01_FULL_39_33</name>
    <dbReference type="NCBI Taxonomy" id="1797543"/>
    <lineage>
        <taxon>Bacteria</taxon>
        <taxon>Candidatus Buchananiibacteriota</taxon>
    </lineage>
</organism>
<proteinExistence type="predicted"/>
<keyword evidence="5" id="KW-0418">Kinase</keyword>
<dbReference type="InterPro" id="IPR036890">
    <property type="entry name" value="HATPase_C_sf"/>
</dbReference>
<evidence type="ECO:0000256" key="3">
    <source>
        <dbReference type="ARBA" id="ARBA00022553"/>
    </source>
</evidence>
<feature type="transmembrane region" description="Helical" evidence="9">
    <location>
        <begin position="6"/>
        <end position="23"/>
    </location>
</feature>
<keyword evidence="9" id="KW-0812">Transmembrane</keyword>
<name>A0A1G1YKC7_9BACT</name>
<sequence length="548" mass="62589">MDIKNIALIIVSLINLILGFIILIQRPVKKSNTIFSLMVFNVVLWAAIIVVYRHIAQLETALILVRLFFAIAIFIPLFFLFFTFIFPYQKKLWKKTVIFIICLPPIIIFLLTLFTNTIISGLQPVVGAESLIIFSRWFFFYALTSSLYFIWTLLNLFLDIFKTSGIIRTQLKYIFIGLLASSIIALGTNLFMPWFGYFGLDWIGQTSTVIWIAFVAYALVRERLMDVKIITTILFSIFIVVISVFYIFEAQDQFELMSRILMFILTLVFILLLIKSVLTEVNRREEIEKLTVNLQITTKDLKRVNKELKKLDKAKSEFLSIASHQLRTPLTVIKGYVSMMLENNFGQVPKLIKDNLNKVYLSNERLISLVESLLNLSRIESGHLEFNIKPADLAEITKSIVEGFKQKVSQKNLKLEFLPATNIPQVLVDAQKIKEVISNLIDNSIKYTKTGGIIIGLHQESQSVVFSCQDTGIGVLPEDLPRLFEKFVRGKGMMQVYTEGTGLGLYFARMVIENMGGRIWVESAGQDQGSKFSFSLPIADQSKVKKIK</sequence>
<feature type="transmembrane region" description="Helical" evidence="9">
    <location>
        <begin position="61"/>
        <end position="85"/>
    </location>
</feature>